<evidence type="ECO:0000313" key="1">
    <source>
        <dbReference type="EMBL" id="EFA23676.1"/>
    </source>
</evidence>
<evidence type="ECO:0000313" key="2">
    <source>
        <dbReference type="EMBL" id="KFI58735.1"/>
    </source>
</evidence>
<dbReference type="EMBL" id="ABXB03000001">
    <property type="protein sequence ID" value="EFA23676.1"/>
    <property type="molecule type" value="Genomic_DNA"/>
</dbReference>
<evidence type="ECO:0000313" key="3">
    <source>
        <dbReference type="Proteomes" id="UP000003656"/>
    </source>
</evidence>
<sequence>MSVESMPSDFSFDGLCDWLCAVLEKVGFEKEAHFAKNSQRCDSSWLGMYDAFMSIAQHDIPLPVPVLEALLDQFDGLEDMDDAMLVCRRPLKKGGADAS</sequence>
<keyword evidence="4" id="KW-1185">Reference proteome</keyword>
<dbReference type="Proteomes" id="UP000029074">
    <property type="component" value="Unassembled WGS sequence"/>
</dbReference>
<dbReference type="STRING" id="561180.BIFGAL_02783"/>
<dbReference type="Proteomes" id="UP000003656">
    <property type="component" value="Unassembled WGS sequence"/>
</dbReference>
<proteinExistence type="predicted"/>
<evidence type="ECO:0000313" key="4">
    <source>
        <dbReference type="Proteomes" id="UP000029074"/>
    </source>
</evidence>
<organism evidence="1 3">
    <name type="scientific">Bifidobacterium gallicum DSM 20093 = LMG 11596</name>
    <dbReference type="NCBI Taxonomy" id="561180"/>
    <lineage>
        <taxon>Bacteria</taxon>
        <taxon>Bacillati</taxon>
        <taxon>Actinomycetota</taxon>
        <taxon>Actinomycetes</taxon>
        <taxon>Bifidobacteriales</taxon>
        <taxon>Bifidobacteriaceae</taxon>
        <taxon>Bifidobacterium</taxon>
    </lineage>
</organism>
<accession>D1NSM4</accession>
<dbReference type="AlphaFoldDB" id="D1NSM4"/>
<name>D1NSM4_9BIFI</name>
<protein>
    <submittedName>
        <fullName evidence="1">Uncharacterized protein</fullName>
    </submittedName>
</protein>
<comment type="caution">
    <text evidence="1">The sequence shown here is derived from an EMBL/GenBank/DDBJ whole genome shotgun (WGS) entry which is preliminary data.</text>
</comment>
<dbReference type="RefSeq" id="WP_006294189.1">
    <property type="nucleotide sequence ID" value="NZ_ABXB03000001.1"/>
</dbReference>
<reference evidence="1 3" key="1">
    <citation type="submission" date="2009-11" db="EMBL/GenBank/DDBJ databases">
        <authorList>
            <person name="Weinstock G."/>
            <person name="Sodergren E."/>
            <person name="Clifton S."/>
            <person name="Fulton L."/>
            <person name="Fulton B."/>
            <person name="Courtney L."/>
            <person name="Fronick C."/>
            <person name="Harrison M."/>
            <person name="Strong C."/>
            <person name="Farmer C."/>
            <person name="Delahaunty K."/>
            <person name="Markovic C."/>
            <person name="Hall O."/>
            <person name="Minx P."/>
            <person name="Tomlinson C."/>
            <person name="Mitreva M."/>
            <person name="Nelson J."/>
            <person name="Hou S."/>
            <person name="Wollam A."/>
            <person name="Pepin K.H."/>
            <person name="Johnson M."/>
            <person name="Bhonagiri V."/>
            <person name="Nash W.E."/>
            <person name="Warren W."/>
            <person name="Chinwalla A."/>
            <person name="Mardis E.R."/>
            <person name="Wilson R.K."/>
        </authorList>
    </citation>
    <scope>NUCLEOTIDE SEQUENCE [LARGE SCALE GENOMIC DNA]</scope>
    <source>
        <strain evidence="1 3">DSM 20093</strain>
    </source>
</reference>
<dbReference type="EMBL" id="JGYW01000005">
    <property type="protein sequence ID" value="KFI58735.1"/>
    <property type="molecule type" value="Genomic_DNA"/>
</dbReference>
<gene>
    <name evidence="2" type="ORF">BGLCM_1028</name>
    <name evidence="1" type="ORF">BIFGAL_02783</name>
</gene>
<reference evidence="2 4" key="2">
    <citation type="submission" date="2014-03" db="EMBL/GenBank/DDBJ databases">
        <title>Genomics of Bifidobacteria.</title>
        <authorList>
            <person name="Ventura M."/>
            <person name="Milani C."/>
            <person name="Lugli G.A."/>
        </authorList>
    </citation>
    <scope>NUCLEOTIDE SEQUENCE [LARGE SCALE GENOMIC DNA]</scope>
    <source>
        <strain evidence="2 4">LMG 11596</strain>
    </source>
</reference>